<organism evidence="1 2">
    <name type="scientific">Flavihumibacter stibioxidans</name>
    <dbReference type="NCBI Taxonomy" id="1834163"/>
    <lineage>
        <taxon>Bacteria</taxon>
        <taxon>Pseudomonadati</taxon>
        <taxon>Bacteroidota</taxon>
        <taxon>Chitinophagia</taxon>
        <taxon>Chitinophagales</taxon>
        <taxon>Chitinophagaceae</taxon>
        <taxon>Flavihumibacter</taxon>
    </lineage>
</organism>
<keyword evidence="2" id="KW-1185">Reference proteome</keyword>
<name>A0ABR7M5Y3_9BACT</name>
<protein>
    <submittedName>
        <fullName evidence="1">Uncharacterized protein</fullName>
    </submittedName>
</protein>
<dbReference type="RefSeq" id="WP_187255708.1">
    <property type="nucleotide sequence ID" value="NZ_JBHULF010000006.1"/>
</dbReference>
<gene>
    <name evidence="1" type="ORF">BC349_05465</name>
</gene>
<dbReference type="EMBL" id="MBUA01000001">
    <property type="protein sequence ID" value="MBC6490402.1"/>
    <property type="molecule type" value="Genomic_DNA"/>
</dbReference>
<dbReference type="Pfam" id="PF22105">
    <property type="entry name" value="DUF6943"/>
    <property type="match status" value="1"/>
</dbReference>
<reference evidence="1 2" key="1">
    <citation type="submission" date="2016-07" db="EMBL/GenBank/DDBJ databases">
        <title>Genome analysis of Flavihumibacter stibioxidans YS-17.</title>
        <authorList>
            <person name="Shi K."/>
            <person name="Han Y."/>
            <person name="Wang G."/>
        </authorList>
    </citation>
    <scope>NUCLEOTIDE SEQUENCE [LARGE SCALE GENOMIC DNA]</scope>
    <source>
        <strain evidence="1 2">YS-17</strain>
    </source>
</reference>
<dbReference type="Proteomes" id="UP000765802">
    <property type="component" value="Unassembled WGS sequence"/>
</dbReference>
<evidence type="ECO:0000313" key="1">
    <source>
        <dbReference type="EMBL" id="MBC6490402.1"/>
    </source>
</evidence>
<evidence type="ECO:0000313" key="2">
    <source>
        <dbReference type="Proteomes" id="UP000765802"/>
    </source>
</evidence>
<accession>A0ABR7M5Y3</accession>
<comment type="caution">
    <text evidence="1">The sequence shown here is derived from an EMBL/GenBank/DDBJ whole genome shotgun (WGS) entry which is preliminary data.</text>
</comment>
<sequence length="141" mass="16474">MQSAKIQTYSPKNEVPQHSFFILCKGLNSGKPLEQPTANCFVMSCESEEEMKRYYWLCFGLWQSKAFHPHLCGSVISFLRINDFRKIFAEAAAQAIGNEPKEQKMVSDLQKLQQLEKLYKQNLLLIADAKRAVFYKFMRRR</sequence>
<dbReference type="InterPro" id="IPR054223">
    <property type="entry name" value="DUF6943"/>
</dbReference>
<proteinExistence type="predicted"/>